<dbReference type="SUPFAM" id="SSF69118">
    <property type="entry name" value="AhpD-like"/>
    <property type="match status" value="1"/>
</dbReference>
<organism evidence="2 3">
    <name type="scientific">Klebsiella spallanzanii</name>
    <dbReference type="NCBI Taxonomy" id="2587528"/>
    <lineage>
        <taxon>Bacteria</taxon>
        <taxon>Pseudomonadati</taxon>
        <taxon>Pseudomonadota</taxon>
        <taxon>Gammaproteobacteria</taxon>
        <taxon>Enterobacterales</taxon>
        <taxon>Enterobacteriaceae</taxon>
        <taxon>Klebsiella/Raoultella group</taxon>
        <taxon>Klebsiella</taxon>
    </lineage>
</organism>
<dbReference type="InterPro" id="IPR004675">
    <property type="entry name" value="AhpD_core"/>
</dbReference>
<evidence type="ECO:0000313" key="3">
    <source>
        <dbReference type="Proteomes" id="UP000318370"/>
    </source>
</evidence>
<dbReference type="InterPro" id="IPR029032">
    <property type="entry name" value="AhpD-like"/>
</dbReference>
<reference evidence="2 3" key="1">
    <citation type="submission" date="2019-07" db="EMBL/GenBank/DDBJ databases">
        <authorList>
            <person name="Brisse S."/>
            <person name="Rodrigues C."/>
            <person name="Thorpe H."/>
        </authorList>
    </citation>
    <scope>NUCLEOTIDE SEQUENCE [LARGE SCALE GENOMIC DNA]</scope>
    <source>
        <strain evidence="2">SB6408</strain>
    </source>
</reference>
<dbReference type="Proteomes" id="UP000318370">
    <property type="component" value="Unassembled WGS sequence"/>
</dbReference>
<dbReference type="Pfam" id="PF02627">
    <property type="entry name" value="CMD"/>
    <property type="match status" value="1"/>
</dbReference>
<dbReference type="PANTHER" id="PTHR33930:SF2">
    <property type="entry name" value="BLR3452 PROTEIN"/>
    <property type="match status" value="1"/>
</dbReference>
<dbReference type="AlphaFoldDB" id="A0A564NCP4"/>
<evidence type="ECO:0000313" key="2">
    <source>
        <dbReference type="EMBL" id="VUT04126.1"/>
    </source>
</evidence>
<dbReference type="EMBL" id="CABGHF010000045">
    <property type="protein sequence ID" value="VUT04126.1"/>
    <property type="molecule type" value="Genomic_DNA"/>
</dbReference>
<name>A0A564NCP4_9ENTR</name>
<proteinExistence type="predicted"/>
<evidence type="ECO:0000259" key="1">
    <source>
        <dbReference type="Pfam" id="PF02627"/>
    </source>
</evidence>
<dbReference type="NCBIfam" id="TIGR00778">
    <property type="entry name" value="ahpD_dom"/>
    <property type="match status" value="1"/>
</dbReference>
<accession>A0A564NCP4</accession>
<dbReference type="InterPro" id="IPR003779">
    <property type="entry name" value="CMD-like"/>
</dbReference>
<protein>
    <submittedName>
        <fullName evidence="2">Alkyl hydroperoxide reductase AhpD</fullName>
    </submittedName>
</protein>
<dbReference type="GO" id="GO:0051920">
    <property type="term" value="F:peroxiredoxin activity"/>
    <property type="evidence" value="ECO:0007669"/>
    <property type="project" value="InterPro"/>
</dbReference>
<dbReference type="PANTHER" id="PTHR33930">
    <property type="entry name" value="ALKYL HYDROPEROXIDE REDUCTASE AHPD"/>
    <property type="match status" value="1"/>
</dbReference>
<gene>
    <name evidence="2" type="primary">ahpD_2</name>
    <name evidence="2" type="ORF">SB6408_02161</name>
</gene>
<dbReference type="RefSeq" id="WP_139541091.1">
    <property type="nucleotide sequence ID" value="NZ_CABEJC010000039.1"/>
</dbReference>
<feature type="domain" description="Carboxymuconolactone decarboxylase-like" evidence="1">
    <location>
        <begin position="23"/>
        <end position="102"/>
    </location>
</feature>
<sequence>MSRYQSPDDFQQTASLLELAPQEGSAFMRFDHATRREDGHIPPKTREFIALAVALTTQCAYCLDVHSKRAKQAGATREELAELISIAAAVRAGATMGHGLMALRLFGVEQEAK</sequence>
<dbReference type="Gene3D" id="1.20.1290.10">
    <property type="entry name" value="AhpD-like"/>
    <property type="match status" value="1"/>
</dbReference>